<dbReference type="AlphaFoldDB" id="A0A9Q1E596"/>
<dbReference type="InterPro" id="IPR001846">
    <property type="entry name" value="VWF_type-D"/>
</dbReference>
<dbReference type="InterPro" id="IPR050780">
    <property type="entry name" value="Mucin_vWF_Thrombospondin_sf"/>
</dbReference>
<evidence type="ECO:0000313" key="5">
    <source>
        <dbReference type="Proteomes" id="UP001152622"/>
    </source>
</evidence>
<sequence length="433" mass="48181">MYIIHTPGGMSIQWYHSTGIIVLQYSTTNTSASSTRGLCGCCDGNPADDLKLPNGTVVRDIEDIPLFLHSWMVDTSEEPDYSRRIGNNCTTGNCSKCFHMLNQIPFSQCHHKVSPDQFCDKIWAGDVHYKENQCDFLAAYVAICYTHNVCINWRKRDFCPLKCPPGKVYQPCVNTCKTKTCLNREYYEESTCSYIREECVCEHGTILHRADSAFCVTEDRCVCTDNDGFPRAPGEVWNGSGKSCCLYSCMENGSVVAVEPDCGDLPILLCEREGEYPINVLEQGACCPKKICECNLTICDVDVPPCEKGNKLVIGYSPLSCCPEYICECDPLACPIAPPPDCRDDQFLVEVREETCCSSFLCVCESCMDPVPSCSDDQILAVYLNTTTRCCPLYHCVCDWNLCPEASVDCAPGSALVRKSVPGQCCPRLAMWY</sequence>
<comment type="caution">
    <text evidence="4">The sequence shown here is derived from an EMBL/GenBank/DDBJ whole genome shotgun (WGS) entry which is preliminary data.</text>
</comment>
<dbReference type="InterPro" id="IPR014853">
    <property type="entry name" value="VWF/SSPO/ZAN-like_Cys-rich_dom"/>
</dbReference>
<name>A0A9Q1E596_SYNKA</name>
<proteinExistence type="predicted"/>
<dbReference type="InterPro" id="IPR036084">
    <property type="entry name" value="Ser_inhib-like_sf"/>
</dbReference>
<dbReference type="PROSITE" id="PS51233">
    <property type="entry name" value="VWFD"/>
    <property type="match status" value="1"/>
</dbReference>
<accession>A0A9Q1E596</accession>
<dbReference type="OrthoDB" id="8921018at2759"/>
<dbReference type="SUPFAM" id="SSF57567">
    <property type="entry name" value="Serine protease inhibitors"/>
    <property type="match status" value="1"/>
</dbReference>
<dbReference type="PANTHER" id="PTHR11339">
    <property type="entry name" value="EXTRACELLULAR MATRIX GLYCOPROTEIN RELATED"/>
    <property type="match status" value="1"/>
</dbReference>
<dbReference type="Pfam" id="PF08742">
    <property type="entry name" value="C8"/>
    <property type="match status" value="1"/>
</dbReference>
<dbReference type="Proteomes" id="UP001152622">
    <property type="component" value="Unassembled WGS sequence"/>
</dbReference>
<dbReference type="EMBL" id="JAINUF010000026">
    <property type="protein sequence ID" value="KAJ8332435.1"/>
    <property type="molecule type" value="Genomic_DNA"/>
</dbReference>
<dbReference type="SMART" id="SM00832">
    <property type="entry name" value="C8"/>
    <property type="match status" value="1"/>
</dbReference>
<feature type="domain" description="VWFD" evidence="3">
    <location>
        <begin position="1"/>
        <end position="79"/>
    </location>
</feature>
<keyword evidence="1" id="KW-1015">Disulfide bond</keyword>
<reference evidence="4" key="1">
    <citation type="journal article" date="2023" name="Science">
        <title>Genome structures resolve the early diversification of teleost fishes.</title>
        <authorList>
            <person name="Parey E."/>
            <person name="Louis A."/>
            <person name="Montfort J."/>
            <person name="Bouchez O."/>
            <person name="Roques C."/>
            <person name="Iampietro C."/>
            <person name="Lluch J."/>
            <person name="Castinel A."/>
            <person name="Donnadieu C."/>
            <person name="Desvignes T."/>
            <person name="Floi Bucao C."/>
            <person name="Jouanno E."/>
            <person name="Wen M."/>
            <person name="Mejri S."/>
            <person name="Dirks R."/>
            <person name="Jansen H."/>
            <person name="Henkel C."/>
            <person name="Chen W.J."/>
            <person name="Zahm M."/>
            <person name="Cabau C."/>
            <person name="Klopp C."/>
            <person name="Thompson A.W."/>
            <person name="Robinson-Rechavi M."/>
            <person name="Braasch I."/>
            <person name="Lecointre G."/>
            <person name="Bobe J."/>
            <person name="Postlethwait J.H."/>
            <person name="Berthelot C."/>
            <person name="Roest Crollius H."/>
            <person name="Guiguen Y."/>
        </authorList>
    </citation>
    <scope>NUCLEOTIDE SEQUENCE</scope>
    <source>
        <strain evidence="4">WJC10195</strain>
    </source>
</reference>
<dbReference type="GO" id="GO:0031012">
    <property type="term" value="C:extracellular matrix"/>
    <property type="evidence" value="ECO:0007669"/>
    <property type="project" value="TreeGrafter"/>
</dbReference>
<dbReference type="Pfam" id="PF00094">
    <property type="entry name" value="VWD"/>
    <property type="match status" value="1"/>
</dbReference>
<dbReference type="PANTHER" id="PTHR11339:SF225">
    <property type="entry name" value="OTOGELIN-LIKE PROTEIN"/>
    <property type="match status" value="1"/>
</dbReference>
<keyword evidence="5" id="KW-1185">Reference proteome</keyword>
<protein>
    <recommendedName>
        <fullName evidence="3">VWFD domain-containing protein</fullName>
    </recommendedName>
</protein>
<keyword evidence="2" id="KW-0325">Glycoprotein</keyword>
<evidence type="ECO:0000256" key="2">
    <source>
        <dbReference type="ARBA" id="ARBA00023180"/>
    </source>
</evidence>
<dbReference type="Gene3D" id="2.10.25.10">
    <property type="entry name" value="Laminin"/>
    <property type="match status" value="1"/>
</dbReference>
<organism evidence="4 5">
    <name type="scientific">Synaphobranchus kaupii</name>
    <name type="common">Kaup's arrowtooth eel</name>
    <dbReference type="NCBI Taxonomy" id="118154"/>
    <lineage>
        <taxon>Eukaryota</taxon>
        <taxon>Metazoa</taxon>
        <taxon>Chordata</taxon>
        <taxon>Craniata</taxon>
        <taxon>Vertebrata</taxon>
        <taxon>Euteleostomi</taxon>
        <taxon>Actinopterygii</taxon>
        <taxon>Neopterygii</taxon>
        <taxon>Teleostei</taxon>
        <taxon>Anguilliformes</taxon>
        <taxon>Synaphobranchidae</taxon>
        <taxon>Synaphobranchus</taxon>
    </lineage>
</organism>
<gene>
    <name evidence="4" type="ORF">SKAU_G00426080</name>
</gene>
<evidence type="ECO:0000313" key="4">
    <source>
        <dbReference type="EMBL" id="KAJ8332435.1"/>
    </source>
</evidence>
<dbReference type="GO" id="GO:0005615">
    <property type="term" value="C:extracellular space"/>
    <property type="evidence" value="ECO:0007669"/>
    <property type="project" value="TreeGrafter"/>
</dbReference>
<evidence type="ECO:0000256" key="1">
    <source>
        <dbReference type="ARBA" id="ARBA00023157"/>
    </source>
</evidence>
<evidence type="ECO:0000259" key="3">
    <source>
        <dbReference type="PROSITE" id="PS51233"/>
    </source>
</evidence>